<proteinExistence type="predicted"/>
<dbReference type="Pfam" id="PF01753">
    <property type="entry name" value="zf-MYND"/>
    <property type="match status" value="1"/>
</dbReference>
<reference evidence="6" key="1">
    <citation type="journal article" date="2020" name="Stud. Mycol.">
        <title>101 Dothideomycetes genomes: a test case for predicting lifestyles and emergence of pathogens.</title>
        <authorList>
            <person name="Haridas S."/>
            <person name="Albert R."/>
            <person name="Binder M."/>
            <person name="Bloem J."/>
            <person name="Labutti K."/>
            <person name="Salamov A."/>
            <person name="Andreopoulos B."/>
            <person name="Baker S."/>
            <person name="Barry K."/>
            <person name="Bills G."/>
            <person name="Bluhm B."/>
            <person name="Cannon C."/>
            <person name="Castanera R."/>
            <person name="Culley D."/>
            <person name="Daum C."/>
            <person name="Ezra D."/>
            <person name="Gonzalez J."/>
            <person name="Henrissat B."/>
            <person name="Kuo A."/>
            <person name="Liang C."/>
            <person name="Lipzen A."/>
            <person name="Lutzoni F."/>
            <person name="Magnuson J."/>
            <person name="Mondo S."/>
            <person name="Nolan M."/>
            <person name="Ohm R."/>
            <person name="Pangilinan J."/>
            <person name="Park H.-J."/>
            <person name="Ramirez L."/>
            <person name="Alfaro M."/>
            <person name="Sun H."/>
            <person name="Tritt A."/>
            <person name="Yoshinaga Y."/>
            <person name="Zwiers L.-H."/>
            <person name="Turgeon B."/>
            <person name="Goodwin S."/>
            <person name="Spatafora J."/>
            <person name="Crous P."/>
            <person name="Grigoriev I."/>
        </authorList>
    </citation>
    <scope>NUCLEOTIDE SEQUENCE</scope>
    <source>
        <strain evidence="6">CBS 109.77</strain>
    </source>
</reference>
<dbReference type="OrthoDB" id="5282002at2759"/>
<dbReference type="InterPro" id="IPR027974">
    <property type="entry name" value="DUF4470"/>
</dbReference>
<gene>
    <name evidence="6" type="ORF">K505DRAFT_358599</name>
</gene>
<dbReference type="GO" id="GO:0008270">
    <property type="term" value="F:zinc ion binding"/>
    <property type="evidence" value="ECO:0007669"/>
    <property type="project" value="UniProtKB-KW"/>
</dbReference>
<evidence type="ECO:0000256" key="1">
    <source>
        <dbReference type="ARBA" id="ARBA00022723"/>
    </source>
</evidence>
<dbReference type="EMBL" id="MU001811">
    <property type="protein sequence ID" value="KAF2797239.1"/>
    <property type="molecule type" value="Genomic_DNA"/>
</dbReference>
<feature type="domain" description="MYND-type" evidence="5">
    <location>
        <begin position="14"/>
        <end position="52"/>
    </location>
</feature>
<evidence type="ECO:0000256" key="3">
    <source>
        <dbReference type="ARBA" id="ARBA00022833"/>
    </source>
</evidence>
<organism evidence="6 7">
    <name type="scientific">Melanomma pulvis-pyrius CBS 109.77</name>
    <dbReference type="NCBI Taxonomy" id="1314802"/>
    <lineage>
        <taxon>Eukaryota</taxon>
        <taxon>Fungi</taxon>
        <taxon>Dikarya</taxon>
        <taxon>Ascomycota</taxon>
        <taxon>Pezizomycotina</taxon>
        <taxon>Dothideomycetes</taxon>
        <taxon>Pleosporomycetidae</taxon>
        <taxon>Pleosporales</taxon>
        <taxon>Melanommataceae</taxon>
        <taxon>Melanomma</taxon>
    </lineage>
</organism>
<keyword evidence="7" id="KW-1185">Reference proteome</keyword>
<dbReference type="AlphaFoldDB" id="A0A6A6XLG8"/>
<accession>A0A6A6XLG8</accession>
<evidence type="ECO:0000256" key="2">
    <source>
        <dbReference type="ARBA" id="ARBA00022771"/>
    </source>
</evidence>
<keyword evidence="2 4" id="KW-0863">Zinc-finger</keyword>
<dbReference type="InterPro" id="IPR002893">
    <property type="entry name" value="Znf_MYND"/>
</dbReference>
<sequence>MAAGIPSFLNPALCANTERVIDGRISPCQNSATNYCSQECQRAHWKLHKPTCKSPDLKESFQPEWIIKNYIPAFIGGPPLNPFGNTEYFWGNVPALDLLNVKDNEGDKDIINRDLSLLFAASGDIRNVVKSIVGIPEGYQGQCTVVINDINFSIVARNAIMLLTTLHFQPEVAVPMIVHLWYSVLLPASMLQALQDSILPYIDDVCTKIKDKAGDSLQAKTFSFGDRSLRLVLTKVEWDKLRHFFKVPNGITSAKAQTIRREVTMASSRVDYVDRALYGLPPGLRKCKRMFRNDGIVLPYGSSRRSFDTPNPTFFQQGLSWPMNDDADPMDGWFYKEIIKHLPAAKNDMLGGLFFFLRNLLLGFCNRVQSCKVAFRLFAIDGRKLPSYFKTEQGPILFDRIEVSNICDRGYVGPATVLQSFGPLLKPKSQNPKATLLMLFINAVREVERCKKRASNEEQLRQAMEYMDMGKLVANEVLEGGAANMNMLKPEIVRIASTIGMFGDFDGFFTKFLSEVSMPTLARASGVRIKKSQTIINPWPFRVTDTTTKEEFQQMCNDSTTGHERYMEFEKAG</sequence>
<dbReference type="Proteomes" id="UP000799757">
    <property type="component" value="Unassembled WGS sequence"/>
</dbReference>
<evidence type="ECO:0000313" key="6">
    <source>
        <dbReference type="EMBL" id="KAF2797239.1"/>
    </source>
</evidence>
<protein>
    <recommendedName>
        <fullName evidence="5">MYND-type domain-containing protein</fullName>
    </recommendedName>
</protein>
<dbReference type="Pfam" id="PF14737">
    <property type="entry name" value="DUF4470"/>
    <property type="match status" value="1"/>
</dbReference>
<name>A0A6A6XLG8_9PLEO</name>
<dbReference type="PROSITE" id="PS50865">
    <property type="entry name" value="ZF_MYND_2"/>
    <property type="match status" value="1"/>
</dbReference>
<keyword evidence="1" id="KW-0479">Metal-binding</keyword>
<keyword evidence="3" id="KW-0862">Zinc</keyword>
<dbReference type="Gene3D" id="6.10.140.2220">
    <property type="match status" value="1"/>
</dbReference>
<evidence type="ECO:0000259" key="5">
    <source>
        <dbReference type="PROSITE" id="PS50865"/>
    </source>
</evidence>
<evidence type="ECO:0000256" key="4">
    <source>
        <dbReference type="PROSITE-ProRule" id="PRU00134"/>
    </source>
</evidence>
<evidence type="ECO:0000313" key="7">
    <source>
        <dbReference type="Proteomes" id="UP000799757"/>
    </source>
</evidence>
<dbReference type="SUPFAM" id="SSF144232">
    <property type="entry name" value="HIT/MYND zinc finger-like"/>
    <property type="match status" value="1"/>
</dbReference>